<dbReference type="Proteomes" id="UP001194273">
    <property type="component" value="Unassembled WGS sequence"/>
</dbReference>
<gene>
    <name evidence="2" type="ORF">INF26_04940</name>
</gene>
<evidence type="ECO:0000313" key="2">
    <source>
        <dbReference type="EMBL" id="MBE5024197.1"/>
    </source>
</evidence>
<feature type="transmembrane region" description="Helical" evidence="1">
    <location>
        <begin position="79"/>
        <end position="102"/>
    </location>
</feature>
<keyword evidence="1" id="KW-1133">Transmembrane helix</keyword>
<accession>A0ABR9QTX8</accession>
<protein>
    <submittedName>
        <fullName evidence="2">Uncharacterized protein</fullName>
    </submittedName>
</protein>
<reference evidence="2 3" key="1">
    <citation type="submission" date="2020-10" db="EMBL/GenBank/DDBJ databases">
        <title>ChiBAC.</title>
        <authorList>
            <person name="Zenner C."/>
            <person name="Hitch T.C.A."/>
            <person name="Clavel T."/>
        </authorList>
    </citation>
    <scope>NUCLEOTIDE SEQUENCE [LARGE SCALE GENOMIC DNA]</scope>
    <source>
        <strain evidence="2 3">DSM 107455</strain>
    </source>
</reference>
<feature type="transmembrane region" description="Helical" evidence="1">
    <location>
        <begin position="40"/>
        <end position="67"/>
    </location>
</feature>
<name>A0ABR9QTX8_9ACTN</name>
<sequence>MSGGQEQSSQHLGQIVEPTDDEKAAARAARTFGRSFAHDSVALGVAAFALVFFIVFVVVIVTLVGGVARDEYGGQDVTWLAMIGGSVFVVFAALAVASVLVARHHYLHPGKSDVFAVGGRLFHTSFMRDKEKHEDGCGTVRINVVGIADCTGFHNRKDGTVWILPGPGARIRDVWRRGRRWEDERELCLALLEKGIPNSADTDPFFGVDEQYRGFLERIGVRIEETTKPVDFLAGTWS</sequence>
<keyword evidence="3" id="KW-1185">Reference proteome</keyword>
<comment type="caution">
    <text evidence="2">The sequence shown here is derived from an EMBL/GenBank/DDBJ whole genome shotgun (WGS) entry which is preliminary data.</text>
</comment>
<dbReference type="EMBL" id="JADCJZ010000002">
    <property type="protein sequence ID" value="MBE5024197.1"/>
    <property type="molecule type" value="Genomic_DNA"/>
</dbReference>
<evidence type="ECO:0000256" key="1">
    <source>
        <dbReference type="SAM" id="Phobius"/>
    </source>
</evidence>
<dbReference type="RefSeq" id="WP_193529622.1">
    <property type="nucleotide sequence ID" value="NZ_JADCJZ010000002.1"/>
</dbReference>
<keyword evidence="1" id="KW-0812">Transmembrane</keyword>
<proteinExistence type="predicted"/>
<evidence type="ECO:0000313" key="3">
    <source>
        <dbReference type="Proteomes" id="UP001194273"/>
    </source>
</evidence>
<keyword evidence="1" id="KW-0472">Membrane</keyword>
<organism evidence="2 3">
    <name type="scientific">Thermophilibacter gallinarum</name>
    <dbReference type="NCBI Taxonomy" id="2779357"/>
    <lineage>
        <taxon>Bacteria</taxon>
        <taxon>Bacillati</taxon>
        <taxon>Actinomycetota</taxon>
        <taxon>Coriobacteriia</taxon>
        <taxon>Coriobacteriales</taxon>
        <taxon>Atopobiaceae</taxon>
        <taxon>Thermophilibacter</taxon>
    </lineage>
</organism>